<dbReference type="RefSeq" id="WP_122322431.1">
    <property type="nucleotide sequence ID" value="NZ_RBTD01000272.1"/>
</dbReference>
<proteinExistence type="predicted"/>
<evidence type="ECO:0000313" key="1">
    <source>
        <dbReference type="EMBL" id="RMT18860.1"/>
    </source>
</evidence>
<dbReference type="AlphaFoldDB" id="A0A3M5J7K8"/>
<dbReference type="EMBL" id="RBTD01000272">
    <property type="protein sequence ID" value="RMT18860.1"/>
    <property type="molecule type" value="Genomic_DNA"/>
</dbReference>
<gene>
    <name evidence="1" type="ORF">ALP52_04608</name>
</gene>
<name>A0A3M5J7K8_PSEA0</name>
<comment type="caution">
    <text evidence="1">The sequence shown here is derived from an EMBL/GenBank/DDBJ whole genome shotgun (WGS) entry which is preliminary data.</text>
</comment>
<protein>
    <submittedName>
        <fullName evidence="1">Uncharacterized protein</fullName>
    </submittedName>
</protein>
<accession>A0A3M5J7K8</accession>
<evidence type="ECO:0000313" key="2">
    <source>
        <dbReference type="Proteomes" id="UP000276194"/>
    </source>
</evidence>
<sequence>MAGTSLTLPNGNQVGPKDEIYSRNSAGQIGPRLGIVGELVPALNCYKAVVVEKRDDERIIAAIKGMLEEIRLRDLSFDYEAIIDTFQSYVDHEDVESLVSTKQLCTQAAPKFGAAFEQALQEFSPYSYRGYRENALKNALKPLIAAGDAYLIVLSIGFHSQTKRMPSTALNDNVVLPRVDKAIRLLETRLDNILLPGGKVKRSPIASLLLRGKIGLFLEL</sequence>
<organism evidence="1 2">
    <name type="scientific">Pseudomonas amygdali pv. mori</name>
    <dbReference type="NCBI Taxonomy" id="34065"/>
    <lineage>
        <taxon>Bacteria</taxon>
        <taxon>Pseudomonadati</taxon>
        <taxon>Pseudomonadota</taxon>
        <taxon>Gammaproteobacteria</taxon>
        <taxon>Pseudomonadales</taxon>
        <taxon>Pseudomonadaceae</taxon>
        <taxon>Pseudomonas</taxon>
        <taxon>Pseudomonas amygdali</taxon>
    </lineage>
</organism>
<reference evidence="1 2" key="1">
    <citation type="submission" date="2018-08" db="EMBL/GenBank/DDBJ databases">
        <title>Recombination of ecologically and evolutionarily significant loci maintains genetic cohesion in the Pseudomonas syringae species complex.</title>
        <authorList>
            <person name="Dillon M."/>
            <person name="Thakur S."/>
            <person name="Almeida R.N.D."/>
            <person name="Weir B.S."/>
            <person name="Guttman D.S."/>
        </authorList>
    </citation>
    <scope>NUCLEOTIDE SEQUENCE [LARGE SCALE GENOMIC DNA]</scope>
    <source>
        <strain evidence="1 2">ICMP 6941</strain>
    </source>
</reference>
<dbReference type="Proteomes" id="UP000276194">
    <property type="component" value="Unassembled WGS sequence"/>
</dbReference>